<organism evidence="7 8">
    <name type="scientific">Aquibacillus halophilus</name>
    <dbReference type="NCBI Taxonomy" id="930132"/>
    <lineage>
        <taxon>Bacteria</taxon>
        <taxon>Bacillati</taxon>
        <taxon>Bacillota</taxon>
        <taxon>Bacilli</taxon>
        <taxon>Bacillales</taxon>
        <taxon>Bacillaceae</taxon>
        <taxon>Aquibacillus</taxon>
    </lineage>
</organism>
<dbReference type="NCBIfam" id="NF004489">
    <property type="entry name" value="PRK05819.1"/>
    <property type="match status" value="1"/>
</dbReference>
<dbReference type="Gene3D" id="3.40.50.1580">
    <property type="entry name" value="Nucleoside phosphorylase domain"/>
    <property type="match status" value="1"/>
</dbReference>
<feature type="site" description="Important for catalytic activity" evidence="5">
    <location>
        <position position="218"/>
    </location>
</feature>
<evidence type="ECO:0000313" key="7">
    <source>
        <dbReference type="EMBL" id="MRH44760.1"/>
    </source>
</evidence>
<comment type="function">
    <text evidence="5">Catalyzes the reversible phosphorolytic breakdown of the N-glycosidic bond in the beta-(deoxy)ribonucleoside molecules, with the formation of the corresponding free purine bases and pentose-1-phosphate.</text>
</comment>
<feature type="binding site" description="in other chain" evidence="5">
    <location>
        <begin position="87"/>
        <end position="90"/>
    </location>
    <ligand>
        <name>phosphate</name>
        <dbReference type="ChEBI" id="CHEBI:43474"/>
        <note>ligand shared between dimeric partners</note>
    </ligand>
</feature>
<name>A0A6A8DHQ3_9BACI</name>
<keyword evidence="2 5" id="KW-0328">Glycosyltransferase</keyword>
<dbReference type="RefSeq" id="WP_153738362.1">
    <property type="nucleotide sequence ID" value="NZ_WJNG01000018.1"/>
</dbReference>
<dbReference type="HAMAP" id="MF_01627">
    <property type="entry name" value="Pur_nucleosid_phosp"/>
    <property type="match status" value="1"/>
</dbReference>
<evidence type="ECO:0000256" key="1">
    <source>
        <dbReference type="ARBA" id="ARBA00010456"/>
    </source>
</evidence>
<accession>A0A6A8DHQ3</accession>
<feature type="active site" description="Proton donor" evidence="5">
    <location>
        <position position="205"/>
    </location>
</feature>
<feature type="binding site" evidence="5">
    <location>
        <position position="4"/>
    </location>
    <ligand>
        <name>a purine D-ribonucleoside</name>
        <dbReference type="ChEBI" id="CHEBI:142355"/>
        <note>ligand shared between dimeric partners</note>
    </ligand>
</feature>
<dbReference type="PANTHER" id="PTHR43691">
    <property type="entry name" value="URIDINE PHOSPHORYLASE"/>
    <property type="match status" value="1"/>
</dbReference>
<dbReference type="InterPro" id="IPR004402">
    <property type="entry name" value="DeoD-type"/>
</dbReference>
<evidence type="ECO:0000259" key="6">
    <source>
        <dbReference type="Pfam" id="PF01048"/>
    </source>
</evidence>
<feature type="domain" description="Nucleoside phosphorylase" evidence="6">
    <location>
        <begin position="16"/>
        <end position="227"/>
    </location>
</feature>
<evidence type="ECO:0000256" key="4">
    <source>
        <dbReference type="ARBA" id="ARBA00048447"/>
    </source>
</evidence>
<dbReference type="EC" id="2.4.2.1" evidence="5"/>
<protein>
    <recommendedName>
        <fullName evidence="5">Purine nucleoside phosphorylase DeoD-type</fullName>
        <shortName evidence="5">PNP</shortName>
        <ecNumber evidence="5">2.4.2.1</ecNumber>
    </recommendedName>
</protein>
<proteinExistence type="inferred from homology"/>
<dbReference type="AlphaFoldDB" id="A0A6A8DHQ3"/>
<dbReference type="Pfam" id="PF01048">
    <property type="entry name" value="PNP_UDP_1"/>
    <property type="match status" value="1"/>
</dbReference>
<dbReference type="Proteomes" id="UP000799092">
    <property type="component" value="Unassembled WGS sequence"/>
</dbReference>
<gene>
    <name evidence="5 7" type="primary">deoD</name>
    <name evidence="7" type="ORF">GH741_19100</name>
</gene>
<feature type="binding site" evidence="5">
    <location>
        <position position="43"/>
    </location>
    <ligand>
        <name>phosphate</name>
        <dbReference type="ChEBI" id="CHEBI:43474"/>
        <note>ligand shared between dimeric partners</note>
    </ligand>
</feature>
<dbReference type="SUPFAM" id="SSF53167">
    <property type="entry name" value="Purine and uridine phosphorylases"/>
    <property type="match status" value="1"/>
</dbReference>
<dbReference type="PROSITE" id="PS01232">
    <property type="entry name" value="PNP_UDP_1"/>
    <property type="match status" value="1"/>
</dbReference>
<keyword evidence="8" id="KW-1185">Reference proteome</keyword>
<dbReference type="GO" id="GO:0004850">
    <property type="term" value="F:uridine phosphorylase activity"/>
    <property type="evidence" value="ECO:0007669"/>
    <property type="project" value="UniProtKB-EC"/>
</dbReference>
<evidence type="ECO:0000256" key="2">
    <source>
        <dbReference type="ARBA" id="ARBA00022676"/>
    </source>
</evidence>
<dbReference type="CDD" id="cd09006">
    <property type="entry name" value="PNP_EcPNPI-like"/>
    <property type="match status" value="1"/>
</dbReference>
<dbReference type="GO" id="GO:0005829">
    <property type="term" value="C:cytosol"/>
    <property type="evidence" value="ECO:0007669"/>
    <property type="project" value="TreeGrafter"/>
</dbReference>
<feature type="binding site" description="in other chain" evidence="5">
    <location>
        <begin position="204"/>
        <end position="205"/>
    </location>
    <ligand>
        <name>a purine D-ribonucleoside</name>
        <dbReference type="ChEBI" id="CHEBI:142355"/>
        <note>ligand shared between dimeric partners</note>
    </ligand>
</feature>
<dbReference type="OrthoDB" id="9782889at2"/>
<dbReference type="InterPro" id="IPR018016">
    <property type="entry name" value="Nucleoside_phosphorylase_CS"/>
</dbReference>
<dbReference type="InterPro" id="IPR035994">
    <property type="entry name" value="Nucleoside_phosphorylase_sf"/>
</dbReference>
<evidence type="ECO:0000313" key="8">
    <source>
        <dbReference type="Proteomes" id="UP000799092"/>
    </source>
</evidence>
<dbReference type="InterPro" id="IPR000845">
    <property type="entry name" value="Nucleoside_phosphorylase_d"/>
</dbReference>
<comment type="catalytic activity">
    <reaction evidence="5">
        <text>a purine 2'-deoxy-D-ribonucleoside + phosphate = a purine nucleobase + 2-deoxy-alpha-D-ribose 1-phosphate</text>
        <dbReference type="Rhea" id="RHEA:36431"/>
        <dbReference type="ChEBI" id="CHEBI:26386"/>
        <dbReference type="ChEBI" id="CHEBI:43474"/>
        <dbReference type="ChEBI" id="CHEBI:57259"/>
        <dbReference type="ChEBI" id="CHEBI:142361"/>
        <dbReference type="EC" id="2.4.2.1"/>
    </reaction>
</comment>
<comment type="subunit">
    <text evidence="5">Homohexamer; trimer of homodimers.</text>
</comment>
<evidence type="ECO:0000256" key="5">
    <source>
        <dbReference type="HAMAP-Rule" id="MF_01627"/>
    </source>
</evidence>
<dbReference type="EMBL" id="WJNG01000018">
    <property type="protein sequence ID" value="MRH44760.1"/>
    <property type="molecule type" value="Genomic_DNA"/>
</dbReference>
<feature type="binding site" description="in other chain" evidence="5">
    <location>
        <position position="24"/>
    </location>
    <ligand>
        <name>phosphate</name>
        <dbReference type="ChEBI" id="CHEBI:43474"/>
        <note>ligand shared between dimeric partners</note>
    </ligand>
</feature>
<dbReference type="PANTHER" id="PTHR43691:SF11">
    <property type="entry name" value="FI09636P-RELATED"/>
    <property type="match status" value="1"/>
</dbReference>
<evidence type="ECO:0000256" key="3">
    <source>
        <dbReference type="ARBA" id="ARBA00022679"/>
    </source>
</evidence>
<sequence length="235" mass="25896">MSVHIGAKTGDIADKILLPGDPLRAKYIAENFLENVTCYNEVRGMYGYTGTYKGEKVSVQGTGMGVPSISIYVNELIQSYDVQKLIRVGTCGAIQKDVQVRDVILASTSTTDSQMNRMVFGGVDFAPNADFQLLKNAYDTGIEKGLELKVGNVFTSDSFYRDNGLELFHLLAKYNVLAVEMETTALYTLAAKFNRQALSVLTVSDHILTGEETSSEERQTTFNEMIEVSLETAIK</sequence>
<dbReference type="GO" id="GO:0004731">
    <property type="term" value="F:purine-nucleoside phosphorylase activity"/>
    <property type="evidence" value="ECO:0007669"/>
    <property type="project" value="UniProtKB-UniRule"/>
</dbReference>
<keyword evidence="3 5" id="KW-0808">Transferase</keyword>
<comment type="similarity">
    <text evidence="1 5">Belongs to the PNP/UDP phosphorylase family.</text>
</comment>
<dbReference type="GO" id="GO:0006152">
    <property type="term" value="P:purine nucleoside catabolic process"/>
    <property type="evidence" value="ECO:0007669"/>
    <property type="project" value="TreeGrafter"/>
</dbReference>
<comment type="catalytic activity">
    <reaction evidence="5">
        <text>a purine D-ribonucleoside + phosphate = a purine nucleobase + alpha-D-ribose 1-phosphate</text>
        <dbReference type="Rhea" id="RHEA:19805"/>
        <dbReference type="ChEBI" id="CHEBI:26386"/>
        <dbReference type="ChEBI" id="CHEBI:43474"/>
        <dbReference type="ChEBI" id="CHEBI:57720"/>
        <dbReference type="ChEBI" id="CHEBI:142355"/>
        <dbReference type="EC" id="2.4.2.1"/>
    </reaction>
</comment>
<dbReference type="NCBIfam" id="TIGR00107">
    <property type="entry name" value="deoD"/>
    <property type="match status" value="1"/>
</dbReference>
<reference evidence="7" key="1">
    <citation type="submission" date="2019-11" db="EMBL/GenBank/DDBJ databases">
        <authorList>
            <person name="Li J."/>
        </authorList>
    </citation>
    <scope>NUCLEOTIDE SEQUENCE</scope>
    <source>
        <strain evidence="7">B6B</strain>
    </source>
</reference>
<feature type="binding site" description="in other chain" evidence="5">
    <location>
        <begin position="180"/>
        <end position="182"/>
    </location>
    <ligand>
        <name>a purine D-ribonucleoside</name>
        <dbReference type="ChEBI" id="CHEBI:142355"/>
        <note>ligand shared between dimeric partners</note>
    </ligand>
</feature>
<comment type="catalytic activity">
    <reaction evidence="4">
        <text>uridine + phosphate = alpha-D-ribose 1-phosphate + uracil</text>
        <dbReference type="Rhea" id="RHEA:24388"/>
        <dbReference type="ChEBI" id="CHEBI:16704"/>
        <dbReference type="ChEBI" id="CHEBI:17568"/>
        <dbReference type="ChEBI" id="CHEBI:43474"/>
        <dbReference type="ChEBI" id="CHEBI:57720"/>
        <dbReference type="EC" id="2.4.2.3"/>
    </reaction>
</comment>
<comment type="caution">
    <text evidence="7">The sequence shown here is derived from an EMBL/GenBank/DDBJ whole genome shotgun (WGS) entry which is preliminary data.</text>
</comment>
<feature type="binding site" description="in other chain" evidence="5">
    <location>
        <position position="20"/>
    </location>
    <ligand>
        <name>phosphate</name>
        <dbReference type="ChEBI" id="CHEBI:43474"/>
        <note>ligand shared between dimeric partners</note>
    </ligand>
</feature>